<dbReference type="HOGENOM" id="CLU_069302_1_0_2"/>
<dbReference type="SMART" id="SM00966">
    <property type="entry name" value="SpoVT_AbrB"/>
    <property type="match status" value="1"/>
</dbReference>
<evidence type="ECO:0000313" key="2">
    <source>
        <dbReference type="EMBL" id="ABU82065.1"/>
    </source>
</evidence>
<keyword evidence="3" id="KW-1185">Reference proteome</keyword>
<proteinExistence type="predicted"/>
<dbReference type="InterPro" id="IPR007159">
    <property type="entry name" value="SpoVT-AbrB_dom"/>
</dbReference>
<protein>
    <submittedName>
        <fullName evidence="2">SpoVT/AbrB domain protein</fullName>
    </submittedName>
</protein>
<dbReference type="PhylomeDB" id="A8AAW3"/>
<organism evidence="2 3">
    <name type="scientific">Ignicoccus hospitalis (strain KIN4/I / DSM 18386 / JCM 14125)</name>
    <dbReference type="NCBI Taxonomy" id="453591"/>
    <lineage>
        <taxon>Archaea</taxon>
        <taxon>Thermoproteota</taxon>
        <taxon>Thermoprotei</taxon>
        <taxon>Desulfurococcales</taxon>
        <taxon>Desulfurococcaceae</taxon>
        <taxon>Ignicoccus</taxon>
    </lineage>
</organism>
<dbReference type="KEGG" id="iho:Igni_0883"/>
<sequence>MRLGRSTLVVSLPADWIKKKGLKAGDVLTLVIEDNYIKIVPDTSVSSEKVTVTIEVKGRVEGLYRAIIAAYIAGTDIIRITFENNSLLYQIMKHVKTAMNQLIGLEIVEQRPNEMVLQTFISGSEQNPTELTKRLVGLISLMIGQLLEGDQLEYLQELENEVDKLYRLALRTLNSSSEPDIFVTNLLTSLEMTSDSLVPLAQSLGDGRKEVIDVLNIAKEVVDFLHSIESAGERLSEVDEKIEVLEMVEDEIEKRELDEKLKYRLMLFVHNLKNVLLMLHNMEVRDVVKKSKERKLVI</sequence>
<dbReference type="AlphaFoldDB" id="A8AAW3"/>
<accession>A8AAW3</accession>
<reference evidence="2 3" key="1">
    <citation type="journal article" date="2008" name="Genome Biol.">
        <title>A genomic analysis of the archaeal system Ignicoccus hospitalis-Nanoarchaeum equitans.</title>
        <authorList>
            <person name="Podar M."/>
            <person name="Anderson I."/>
            <person name="Makarova K.S."/>
            <person name="Elkins J.G."/>
            <person name="Ivanova N."/>
            <person name="Wall M.A."/>
            <person name="Lykidis A."/>
            <person name="Mavromatis K."/>
            <person name="Sun H."/>
            <person name="Hudson M.E."/>
            <person name="Chen W."/>
            <person name="Deciu C."/>
            <person name="Hutchison D."/>
            <person name="Eads J.R."/>
            <person name="Anderson A."/>
            <person name="Fernandes F."/>
            <person name="Szeto E."/>
            <person name="Lapidus A."/>
            <person name="Kyrpides N.C."/>
            <person name="Saier M.H.Jr."/>
            <person name="Richardson P.M."/>
            <person name="Rachel R."/>
            <person name="Huber H."/>
            <person name="Eisen J.A."/>
            <person name="Koonin E.V."/>
            <person name="Keller M."/>
            <person name="Stetter K.O."/>
        </authorList>
    </citation>
    <scope>NUCLEOTIDE SEQUENCE [LARGE SCALE GENOMIC DNA]</scope>
    <source>
        <strain evidence="3">KIN4/I / DSM 18386 / JCM 14125</strain>
    </source>
</reference>
<dbReference type="Pfam" id="PF04014">
    <property type="entry name" value="MazE_antitoxin"/>
    <property type="match status" value="1"/>
</dbReference>
<dbReference type="Proteomes" id="UP000000262">
    <property type="component" value="Chromosome"/>
</dbReference>
<dbReference type="GO" id="GO:0003677">
    <property type="term" value="F:DNA binding"/>
    <property type="evidence" value="ECO:0007669"/>
    <property type="project" value="InterPro"/>
</dbReference>
<gene>
    <name evidence="2" type="ordered locus">Igni_0883</name>
</gene>
<dbReference type="eggNOG" id="arCOG00318">
    <property type="taxonomic scope" value="Archaea"/>
</dbReference>
<feature type="domain" description="SpoVT-AbrB" evidence="1">
    <location>
        <begin position="2"/>
        <end position="47"/>
    </location>
</feature>
<evidence type="ECO:0000259" key="1">
    <source>
        <dbReference type="SMART" id="SM00966"/>
    </source>
</evidence>
<dbReference type="EMBL" id="CP000816">
    <property type="protein sequence ID" value="ABU82065.1"/>
    <property type="molecule type" value="Genomic_DNA"/>
</dbReference>
<evidence type="ECO:0000313" key="3">
    <source>
        <dbReference type="Proteomes" id="UP000000262"/>
    </source>
</evidence>
<dbReference type="STRING" id="453591.Igni_0883"/>
<name>A8AAW3_IGNH4</name>